<dbReference type="CDD" id="cd15841">
    <property type="entry name" value="SNARE_Qc"/>
    <property type="match status" value="1"/>
</dbReference>
<accession>A0AAW2ZCG2</accession>
<evidence type="ECO:0000313" key="14">
    <source>
        <dbReference type="Proteomes" id="UP001431209"/>
    </source>
</evidence>
<keyword evidence="7 11" id="KW-0472">Membrane</keyword>
<dbReference type="InterPro" id="IPR015260">
    <property type="entry name" value="Syntaxin-6/10/61_N"/>
</dbReference>
<sequence length="249" mass="28696">MNQADPYEVVKANMSESMNTINALHKIYLENLSSNSGRVSLDDVSSQLRTKIEAFENLVRALENTIQIVEDDPFSYNVDAAELRGRKQFIRTTNDKIRVIKEDLSRKPQKKPQQRTSNKQNRKDLMGDSSNDRFSKLDDSVYKDNQGYIDNQMQLQSRIIQQQEEGLDTASKAIDRVKIIVEEIGNEVDDQNKELDAMSRDVENTQGMLKRNMNKLNKLLDNRTDRCKLILIVILVVLILTLFSLIFII</sequence>
<comment type="caution">
    <text evidence="13">The sequence shown here is derived from an EMBL/GenBank/DDBJ whole genome shotgun (WGS) entry which is preliminary data.</text>
</comment>
<organism evidence="13 14">
    <name type="scientific">Acrasis kona</name>
    <dbReference type="NCBI Taxonomy" id="1008807"/>
    <lineage>
        <taxon>Eukaryota</taxon>
        <taxon>Discoba</taxon>
        <taxon>Heterolobosea</taxon>
        <taxon>Tetramitia</taxon>
        <taxon>Eutetramitia</taxon>
        <taxon>Acrasidae</taxon>
        <taxon>Acrasis</taxon>
    </lineage>
</organism>
<evidence type="ECO:0000256" key="1">
    <source>
        <dbReference type="ARBA" id="ARBA00009063"/>
    </source>
</evidence>
<keyword evidence="4" id="KW-0653">Protein transport</keyword>
<evidence type="ECO:0000256" key="8">
    <source>
        <dbReference type="ARBA" id="ARBA00037801"/>
    </source>
</evidence>
<evidence type="ECO:0000313" key="13">
    <source>
        <dbReference type="EMBL" id="KAL0486540.1"/>
    </source>
</evidence>
<keyword evidence="14" id="KW-1185">Reference proteome</keyword>
<feature type="domain" description="T-SNARE coiled-coil homology" evidence="12">
    <location>
        <begin position="157"/>
        <end position="219"/>
    </location>
</feature>
<evidence type="ECO:0000256" key="9">
    <source>
        <dbReference type="SAM" id="Coils"/>
    </source>
</evidence>
<dbReference type="SUPFAM" id="SSF47661">
    <property type="entry name" value="t-snare proteins"/>
    <property type="match status" value="1"/>
</dbReference>
<dbReference type="AlphaFoldDB" id="A0AAW2ZCG2"/>
<dbReference type="Proteomes" id="UP001431209">
    <property type="component" value="Unassembled WGS sequence"/>
</dbReference>
<dbReference type="InterPro" id="IPR000727">
    <property type="entry name" value="T_SNARE_dom"/>
</dbReference>
<reference evidence="13 14" key="1">
    <citation type="submission" date="2024-03" db="EMBL/GenBank/DDBJ databases">
        <title>The Acrasis kona genome and developmental transcriptomes reveal deep origins of eukaryotic multicellular pathways.</title>
        <authorList>
            <person name="Sheikh S."/>
            <person name="Fu C.-J."/>
            <person name="Brown M.W."/>
            <person name="Baldauf S.L."/>
        </authorList>
    </citation>
    <scope>NUCLEOTIDE SEQUENCE [LARGE SCALE GENOMIC DNA]</scope>
    <source>
        <strain evidence="13 14">ATCC MYA-3509</strain>
    </source>
</reference>
<dbReference type="InterPro" id="IPR010989">
    <property type="entry name" value="SNARE"/>
</dbReference>
<dbReference type="Gene3D" id="1.20.58.90">
    <property type="match status" value="1"/>
</dbReference>
<dbReference type="GO" id="GO:0048193">
    <property type="term" value="P:Golgi vesicle transport"/>
    <property type="evidence" value="ECO:0007669"/>
    <property type="project" value="InterPro"/>
</dbReference>
<keyword evidence="9" id="KW-0175">Coiled coil</keyword>
<dbReference type="FunFam" id="1.20.58.90:FF:000004">
    <property type="entry name" value="Syntaxin 10"/>
    <property type="match status" value="1"/>
</dbReference>
<evidence type="ECO:0000256" key="6">
    <source>
        <dbReference type="ARBA" id="ARBA00023034"/>
    </source>
</evidence>
<dbReference type="Pfam" id="PF09177">
    <property type="entry name" value="STX6_10_61_N"/>
    <property type="match status" value="1"/>
</dbReference>
<dbReference type="SMART" id="SM00397">
    <property type="entry name" value="t_SNARE"/>
    <property type="match status" value="1"/>
</dbReference>
<dbReference type="EMBL" id="JAOPGA020001241">
    <property type="protein sequence ID" value="KAL0486540.1"/>
    <property type="molecule type" value="Genomic_DNA"/>
</dbReference>
<keyword evidence="2" id="KW-0813">Transport</keyword>
<feature type="coiled-coil region" evidence="9">
    <location>
        <begin position="45"/>
        <end position="72"/>
    </location>
</feature>
<evidence type="ECO:0000256" key="11">
    <source>
        <dbReference type="SAM" id="Phobius"/>
    </source>
</evidence>
<proteinExistence type="inferred from homology"/>
<dbReference type="GO" id="GO:0016020">
    <property type="term" value="C:membrane"/>
    <property type="evidence" value="ECO:0007669"/>
    <property type="project" value="InterPro"/>
</dbReference>
<dbReference type="GO" id="GO:0015031">
    <property type="term" value="P:protein transport"/>
    <property type="evidence" value="ECO:0007669"/>
    <property type="project" value="UniProtKB-KW"/>
</dbReference>
<feature type="coiled-coil region" evidence="9">
    <location>
        <begin position="181"/>
        <end position="208"/>
    </location>
</feature>
<keyword evidence="6" id="KW-0333">Golgi apparatus</keyword>
<comment type="subcellular location">
    <subcellularLocation>
        <location evidence="8">Golgi apparatus</location>
        <location evidence="8">trans-Golgi network membrane</location>
        <topology evidence="8">Single-pass type IV membrane protein</topology>
    </subcellularLocation>
</comment>
<feature type="compositionally biased region" description="Basic and acidic residues" evidence="10">
    <location>
        <begin position="121"/>
        <end position="137"/>
    </location>
</feature>
<gene>
    <name evidence="13" type="ORF">AKO1_001458</name>
</gene>
<dbReference type="PROSITE" id="PS50192">
    <property type="entry name" value="T_SNARE"/>
    <property type="match status" value="1"/>
</dbReference>
<name>A0AAW2ZCG2_9EUKA</name>
<dbReference type="PANTHER" id="PTHR12791">
    <property type="entry name" value="GOLGI SNARE BET1-RELATED"/>
    <property type="match status" value="1"/>
</dbReference>
<dbReference type="Gene3D" id="1.20.5.110">
    <property type="match status" value="1"/>
</dbReference>
<keyword evidence="5 11" id="KW-1133">Transmembrane helix</keyword>
<evidence type="ECO:0000256" key="10">
    <source>
        <dbReference type="SAM" id="MobiDB-lite"/>
    </source>
</evidence>
<evidence type="ECO:0000259" key="12">
    <source>
        <dbReference type="PROSITE" id="PS50192"/>
    </source>
</evidence>
<dbReference type="GO" id="GO:0005794">
    <property type="term" value="C:Golgi apparatus"/>
    <property type="evidence" value="ECO:0007669"/>
    <property type="project" value="UniProtKB-SubCell"/>
</dbReference>
<evidence type="ECO:0000256" key="5">
    <source>
        <dbReference type="ARBA" id="ARBA00022989"/>
    </source>
</evidence>
<evidence type="ECO:0000256" key="4">
    <source>
        <dbReference type="ARBA" id="ARBA00022927"/>
    </source>
</evidence>
<feature type="region of interest" description="Disordered" evidence="10">
    <location>
        <begin position="102"/>
        <end position="137"/>
    </location>
</feature>
<evidence type="ECO:0000256" key="7">
    <source>
        <dbReference type="ARBA" id="ARBA00023136"/>
    </source>
</evidence>
<keyword evidence="3 11" id="KW-0812">Transmembrane</keyword>
<evidence type="ECO:0000256" key="2">
    <source>
        <dbReference type="ARBA" id="ARBA00022448"/>
    </source>
</evidence>
<comment type="similarity">
    <text evidence="1">Belongs to the syntaxin family.</text>
</comment>
<dbReference type="SUPFAM" id="SSF58038">
    <property type="entry name" value="SNARE fusion complex"/>
    <property type="match status" value="1"/>
</dbReference>
<evidence type="ECO:0000256" key="3">
    <source>
        <dbReference type="ARBA" id="ARBA00022692"/>
    </source>
</evidence>
<protein>
    <submittedName>
        <fullName evidence="13">Syntaxin</fullName>
    </submittedName>
</protein>
<feature type="transmembrane region" description="Helical" evidence="11">
    <location>
        <begin position="229"/>
        <end position="248"/>
    </location>
</feature>